<dbReference type="Proteomes" id="UP000188320">
    <property type="component" value="Unassembled WGS sequence"/>
</dbReference>
<reference evidence="2" key="1">
    <citation type="submission" date="2017-01" db="EMBL/GenBank/DDBJ databases">
        <authorList>
            <person name="Wang Y."/>
            <person name="White M."/>
            <person name="Kvist S."/>
            <person name="Moncalvo J.-M."/>
        </authorList>
    </citation>
    <scope>NUCLEOTIDE SEQUENCE [LARGE SCALE GENOMIC DNA]</scope>
    <source>
        <strain evidence="2">COL-18-3</strain>
    </source>
</reference>
<proteinExistence type="predicted"/>
<keyword evidence="2" id="KW-1185">Reference proteome</keyword>
<dbReference type="EMBL" id="LSSK01000163">
    <property type="protein sequence ID" value="OMH84696.1"/>
    <property type="molecule type" value="Genomic_DNA"/>
</dbReference>
<gene>
    <name evidence="1" type="ORF">AX774_g1776</name>
</gene>
<comment type="caution">
    <text evidence="1">The sequence shown here is derived from an EMBL/GenBank/DDBJ whole genome shotgun (WGS) entry which is preliminary data.</text>
</comment>
<organism evidence="1 2">
    <name type="scientific">Zancudomyces culisetae</name>
    <name type="common">Gut fungus</name>
    <name type="synonym">Smittium culisetae</name>
    <dbReference type="NCBI Taxonomy" id="1213189"/>
    <lineage>
        <taxon>Eukaryota</taxon>
        <taxon>Fungi</taxon>
        <taxon>Fungi incertae sedis</taxon>
        <taxon>Zoopagomycota</taxon>
        <taxon>Kickxellomycotina</taxon>
        <taxon>Harpellomycetes</taxon>
        <taxon>Harpellales</taxon>
        <taxon>Legeriomycetaceae</taxon>
        <taxon>Zancudomyces</taxon>
    </lineage>
</organism>
<evidence type="ECO:0000313" key="1">
    <source>
        <dbReference type="EMBL" id="OMH84696.1"/>
    </source>
</evidence>
<accession>A0A1R1PUQ2</accession>
<name>A0A1R1PUQ2_ZANCU</name>
<protein>
    <submittedName>
        <fullName evidence="1">Uncharacterized protein</fullName>
    </submittedName>
</protein>
<sequence>MMKYNLKRNMCTPRFFGERDYINSMEQFVDRQKDTNPRRTKKFVHDNLEKVFFEKELESVTCNISAPSKDILPDDVSTYTNKYFFVETMVTLLHQVDILYISNERPFTYFNTRNL</sequence>
<dbReference type="AlphaFoldDB" id="A0A1R1PUQ2"/>
<evidence type="ECO:0000313" key="2">
    <source>
        <dbReference type="Proteomes" id="UP000188320"/>
    </source>
</evidence>